<accession>A0A8H4LVI0</accession>
<dbReference type="PANTHER" id="PTHR42039:SF1">
    <property type="entry name" value="PUTATIVE (AFU_ORTHOLOGUE AFUA_3G02940)-RELATED"/>
    <property type="match status" value="1"/>
</dbReference>
<feature type="signal peptide" evidence="2">
    <location>
        <begin position="1"/>
        <end position="23"/>
    </location>
</feature>
<keyword evidence="2" id="KW-0732">Signal</keyword>
<organism evidence="3 4">
    <name type="scientific">Ophiocordyceps sinensis</name>
    <dbReference type="NCBI Taxonomy" id="72228"/>
    <lineage>
        <taxon>Eukaryota</taxon>
        <taxon>Fungi</taxon>
        <taxon>Dikarya</taxon>
        <taxon>Ascomycota</taxon>
        <taxon>Pezizomycotina</taxon>
        <taxon>Sordariomycetes</taxon>
        <taxon>Hypocreomycetidae</taxon>
        <taxon>Hypocreales</taxon>
        <taxon>Ophiocordycipitaceae</taxon>
        <taxon>Ophiocordyceps</taxon>
    </lineage>
</organism>
<feature type="compositionally biased region" description="Polar residues" evidence="1">
    <location>
        <begin position="48"/>
        <end position="69"/>
    </location>
</feature>
<name>A0A8H4LVI0_9HYPO</name>
<protein>
    <recommendedName>
        <fullName evidence="5">Allergen Asp F4-like protein</fullName>
    </recommendedName>
</protein>
<keyword evidence="4" id="KW-1185">Reference proteome</keyword>
<evidence type="ECO:0000256" key="1">
    <source>
        <dbReference type="SAM" id="MobiDB-lite"/>
    </source>
</evidence>
<dbReference type="GO" id="GO:0005576">
    <property type="term" value="C:extracellular region"/>
    <property type="evidence" value="ECO:0007669"/>
    <property type="project" value="InterPro"/>
</dbReference>
<reference evidence="3 4" key="1">
    <citation type="journal article" date="2020" name="Genome Biol. Evol.">
        <title>A new high-quality draft genome assembly of the Chinese cordyceps Ophiocordyceps sinensis.</title>
        <authorList>
            <person name="Shu R."/>
            <person name="Zhang J."/>
            <person name="Meng Q."/>
            <person name="Zhang H."/>
            <person name="Zhou G."/>
            <person name="Li M."/>
            <person name="Wu P."/>
            <person name="Zhao Y."/>
            <person name="Chen C."/>
            <person name="Qin Q."/>
        </authorList>
    </citation>
    <scope>NUCLEOTIDE SEQUENCE [LARGE SCALE GENOMIC DNA]</scope>
    <source>
        <strain evidence="3 4">IOZ07</strain>
    </source>
</reference>
<dbReference type="EMBL" id="JAAVMX010000008">
    <property type="protein sequence ID" value="KAF4505842.1"/>
    <property type="molecule type" value="Genomic_DNA"/>
</dbReference>
<feature type="chain" id="PRO_5034240331" description="Allergen Asp F4-like protein" evidence="2">
    <location>
        <begin position="24"/>
        <end position="332"/>
    </location>
</feature>
<dbReference type="AlphaFoldDB" id="A0A8H4LVI0"/>
<evidence type="ECO:0000313" key="3">
    <source>
        <dbReference type="EMBL" id="KAF4505842.1"/>
    </source>
</evidence>
<evidence type="ECO:0008006" key="5">
    <source>
        <dbReference type="Google" id="ProtNLM"/>
    </source>
</evidence>
<dbReference type="InterPro" id="IPR038903">
    <property type="entry name" value="Allergen_Asp_f_4"/>
</dbReference>
<feature type="region of interest" description="Disordered" evidence="1">
    <location>
        <begin position="38"/>
        <end position="74"/>
    </location>
</feature>
<proteinExistence type="predicted"/>
<gene>
    <name evidence="3" type="ORF">G6O67_007752</name>
</gene>
<dbReference type="Proteomes" id="UP000557566">
    <property type="component" value="Unassembled WGS sequence"/>
</dbReference>
<sequence length="332" mass="35944">MKLSSKALLAVLLGASAYPGVDARFELKHNKMFIKSTKPETLPVKPEPSTTPSGPAVSVESSAATQSVTCDKPDDSPVLQTLEELCGQLNKREATPDKVHYVGNIGREGNYGCNMRLVAKDIVDKYNYTANMHNVGTNCQNCVCGLKIGRHRDIQVGWPESQILHFSLAKGETKHIAFEPDTQGICGCAAGDLPRWVIGTPNGQGKAGEGLLATTWFEFDFANKGNNGASGIDVSSLVPTDHGFAVQGLQACKGNPCHSFPEKSKICSTLFYRKANDTSPNEGKYAFGRGTHYKDGLGPDMPPGPVEVQVYVDYQHREAFDFNKQSCEDKAV</sequence>
<comment type="caution">
    <text evidence="3">The sequence shown here is derived from an EMBL/GenBank/DDBJ whole genome shotgun (WGS) entry which is preliminary data.</text>
</comment>
<dbReference type="OrthoDB" id="118256at2759"/>
<evidence type="ECO:0000256" key="2">
    <source>
        <dbReference type="SAM" id="SignalP"/>
    </source>
</evidence>
<evidence type="ECO:0000313" key="4">
    <source>
        <dbReference type="Proteomes" id="UP000557566"/>
    </source>
</evidence>
<dbReference type="GO" id="GO:0019863">
    <property type="term" value="F:IgE binding"/>
    <property type="evidence" value="ECO:0007669"/>
    <property type="project" value="InterPro"/>
</dbReference>
<dbReference type="Pfam" id="PF25312">
    <property type="entry name" value="Allergen_Asp_f_4"/>
    <property type="match status" value="1"/>
</dbReference>
<dbReference type="PANTHER" id="PTHR42039">
    <property type="entry name" value="PUTATIVE (AFU_ORTHOLOGUE AFUA_3G02940)-RELATED"/>
    <property type="match status" value="1"/>
</dbReference>